<evidence type="ECO:0000259" key="4">
    <source>
        <dbReference type="PROSITE" id="PS51109"/>
    </source>
</evidence>
<dbReference type="STRING" id="460384.SAMN05216313_12315"/>
<proteinExistence type="predicted"/>
<keyword evidence="6" id="KW-1185">Reference proteome</keyword>
<dbReference type="InterPro" id="IPR011098">
    <property type="entry name" value="G5_dom"/>
</dbReference>
<reference evidence="6" key="1">
    <citation type="submission" date="2016-10" db="EMBL/GenBank/DDBJ databases">
        <authorList>
            <person name="Varghese N."/>
            <person name="Submissions S."/>
        </authorList>
    </citation>
    <scope>NUCLEOTIDE SEQUENCE [LARGE SCALE GENOMIC DNA]</scope>
    <source>
        <strain evidence="6">NLAE-zl-G277</strain>
    </source>
</reference>
<dbReference type="InterPro" id="IPR022029">
    <property type="entry name" value="YoaR-like_PG-bd"/>
</dbReference>
<dbReference type="Gene3D" id="2.20.230.10">
    <property type="entry name" value="Resuscitation-promoting factor rpfb"/>
    <property type="match status" value="1"/>
</dbReference>
<organism evidence="5 6">
    <name type="scientific">Enterocloster lavalensis</name>
    <dbReference type="NCBI Taxonomy" id="460384"/>
    <lineage>
        <taxon>Bacteria</taxon>
        <taxon>Bacillati</taxon>
        <taxon>Bacillota</taxon>
        <taxon>Clostridia</taxon>
        <taxon>Lachnospirales</taxon>
        <taxon>Lachnospiraceae</taxon>
        <taxon>Enterocloster</taxon>
    </lineage>
</organism>
<feature type="compositionally biased region" description="Low complexity" evidence="2">
    <location>
        <begin position="456"/>
        <end position="474"/>
    </location>
</feature>
<feature type="domain" description="G5" evidence="4">
    <location>
        <begin position="372"/>
        <end position="451"/>
    </location>
</feature>
<dbReference type="Proteomes" id="UP000198508">
    <property type="component" value="Unassembled WGS sequence"/>
</dbReference>
<dbReference type="InterPro" id="IPR052913">
    <property type="entry name" value="Glycopeptide_resist_protein"/>
</dbReference>
<protein>
    <submittedName>
        <fullName evidence="5">Vancomycin resistance protein YoaR, contains peptidoglycan-binding and VanW domains</fullName>
    </submittedName>
</protein>
<dbReference type="PROSITE" id="PS51109">
    <property type="entry name" value="G5"/>
    <property type="match status" value="1"/>
</dbReference>
<dbReference type="Pfam" id="PF07501">
    <property type="entry name" value="G5"/>
    <property type="match status" value="1"/>
</dbReference>
<dbReference type="AlphaFoldDB" id="A0A1I0IQ76"/>
<dbReference type="Pfam" id="PF12229">
    <property type="entry name" value="PG_binding_4"/>
    <property type="match status" value="1"/>
</dbReference>
<feature type="region of interest" description="Disordered" evidence="2">
    <location>
        <begin position="456"/>
        <end position="511"/>
    </location>
</feature>
<keyword evidence="1 3" id="KW-0732">Signal</keyword>
<accession>A0A1I0IQ76</accession>
<dbReference type="PANTHER" id="PTHR35788">
    <property type="entry name" value="EXPORTED PROTEIN-RELATED"/>
    <property type="match status" value="1"/>
</dbReference>
<name>A0A1I0IQ76_9FIRM</name>
<feature type="chain" id="PRO_5038706673" evidence="3">
    <location>
        <begin position="28"/>
        <end position="511"/>
    </location>
</feature>
<sequence>MKKRVWKNGLAAAALGMGLLAAMPSMAFGAQVLPEGLYVGEQSLGGMTEEEAEKAVQAYIDNLTALPVSVDIDGTTVETTTGELGLTWSNPDVVKETADQYEYGSLVKQYMARKDLEQSPVKLSLEVQTDPAKVKAFVDEKCQGFTAQAQDASITRENGQFVITDSVVGVAVDTAATEAALNEAITAALADGGSTQIQVAAAVTEQQPRIKTEDLATIQDVLGTFTTDFSSSGASRSTNLTVGAAKINGHVLMPGETLSGYECLQPFTTANGYRTAAAYENGQVVDSVGGGVCQIATTLYNMALNAELEITQRQNHSMIVTYVKPSKDAAIAGTYKDIKFTNNYSTPVYVEGYTEGKKLTFTVYGKETRPANRRVEYVSETLGTTSPGEPQQIVDNSLAPGARVKVQSSHTGLRSRLWKVVYVDDVETERTLLHTDTYNASKAIYRVGPAVPAEAPVETPAAPTETPVVEPVTGVDGGPGVSPAPSPEPAPGPGPDPAPATDPAGQPGGPQ</sequence>
<feature type="compositionally biased region" description="Pro residues" evidence="2">
    <location>
        <begin position="482"/>
        <end position="500"/>
    </location>
</feature>
<dbReference type="PANTHER" id="PTHR35788:SF1">
    <property type="entry name" value="EXPORTED PROTEIN"/>
    <property type="match status" value="1"/>
</dbReference>
<dbReference type="InterPro" id="IPR007391">
    <property type="entry name" value="Vancomycin_resist_VanW"/>
</dbReference>
<dbReference type="RefSeq" id="WP_092367501.1">
    <property type="nucleotide sequence ID" value="NZ_CABJCG010000020.1"/>
</dbReference>
<evidence type="ECO:0000256" key="2">
    <source>
        <dbReference type="SAM" id="MobiDB-lite"/>
    </source>
</evidence>
<feature type="signal peptide" evidence="3">
    <location>
        <begin position="1"/>
        <end position="27"/>
    </location>
</feature>
<evidence type="ECO:0000313" key="6">
    <source>
        <dbReference type="Proteomes" id="UP000198508"/>
    </source>
</evidence>
<evidence type="ECO:0000313" key="5">
    <source>
        <dbReference type="EMBL" id="SET99347.1"/>
    </source>
</evidence>
<evidence type="ECO:0000256" key="3">
    <source>
        <dbReference type="SAM" id="SignalP"/>
    </source>
</evidence>
<evidence type="ECO:0000256" key="1">
    <source>
        <dbReference type="ARBA" id="ARBA00022729"/>
    </source>
</evidence>
<gene>
    <name evidence="5" type="ORF">SAMN05216313_12315</name>
</gene>
<dbReference type="SMART" id="SM01208">
    <property type="entry name" value="G5"/>
    <property type="match status" value="1"/>
</dbReference>
<dbReference type="Pfam" id="PF04294">
    <property type="entry name" value="VanW"/>
    <property type="match status" value="1"/>
</dbReference>
<dbReference type="EMBL" id="FOIM01000023">
    <property type="protein sequence ID" value="SET99347.1"/>
    <property type="molecule type" value="Genomic_DNA"/>
</dbReference>